<dbReference type="EMBL" id="JABZRA010000144">
    <property type="protein sequence ID" value="MBF1273424.1"/>
    <property type="molecule type" value="Genomic_DNA"/>
</dbReference>
<evidence type="ECO:0000256" key="1">
    <source>
        <dbReference type="SAM" id="Phobius"/>
    </source>
</evidence>
<gene>
    <name evidence="2" type="ORF">HNQ46_001942</name>
    <name evidence="3" type="ORF">HXM90_08440</name>
</gene>
<accession>A0A7W9SHK7</accession>
<keyword evidence="1" id="KW-0472">Membrane</keyword>
<dbReference type="Pfam" id="PF20342">
    <property type="entry name" value="DUF6637"/>
    <property type="match status" value="1"/>
</dbReference>
<name>A0A7W9SHK7_9FIRM</name>
<dbReference type="Proteomes" id="UP000775770">
    <property type="component" value="Unassembled WGS sequence"/>
</dbReference>
<evidence type="ECO:0000313" key="3">
    <source>
        <dbReference type="EMBL" id="MBF1273424.1"/>
    </source>
</evidence>
<proteinExistence type="predicted"/>
<organism evidence="2 4">
    <name type="scientific">Oribacterium sinus</name>
    <dbReference type="NCBI Taxonomy" id="237576"/>
    <lineage>
        <taxon>Bacteria</taxon>
        <taxon>Bacillati</taxon>
        <taxon>Bacillota</taxon>
        <taxon>Clostridia</taxon>
        <taxon>Lachnospirales</taxon>
        <taxon>Lachnospiraceae</taxon>
        <taxon>Oribacterium</taxon>
    </lineage>
</organism>
<feature type="transmembrane region" description="Helical" evidence="1">
    <location>
        <begin position="40"/>
        <end position="57"/>
    </location>
</feature>
<feature type="transmembrane region" description="Helical" evidence="1">
    <location>
        <begin position="16"/>
        <end position="34"/>
    </location>
</feature>
<reference evidence="3" key="1">
    <citation type="submission" date="2020-04" db="EMBL/GenBank/DDBJ databases">
        <title>Deep metagenomics examines the oral microbiome during advanced dental caries in children, revealing novel taxa and co-occurrences with host molecules.</title>
        <authorList>
            <person name="Baker J.L."/>
            <person name="Morton J.T."/>
            <person name="Dinis M."/>
            <person name="Alvarez R."/>
            <person name="Tran N.C."/>
            <person name="Knight R."/>
            <person name="Edlund A."/>
        </authorList>
    </citation>
    <scope>NUCLEOTIDE SEQUENCE</scope>
    <source>
        <strain evidence="3">JCVI_38_bin.19</strain>
    </source>
</reference>
<feature type="transmembrane region" description="Helical" evidence="1">
    <location>
        <begin position="69"/>
        <end position="90"/>
    </location>
</feature>
<dbReference type="Proteomes" id="UP000522163">
    <property type="component" value="Unassembled WGS sequence"/>
</dbReference>
<evidence type="ECO:0000313" key="2">
    <source>
        <dbReference type="EMBL" id="MBB6041951.1"/>
    </source>
</evidence>
<dbReference type="AlphaFoldDB" id="A0A7W9SHK7"/>
<evidence type="ECO:0000313" key="4">
    <source>
        <dbReference type="Proteomes" id="UP000522163"/>
    </source>
</evidence>
<dbReference type="InterPro" id="IPR046577">
    <property type="entry name" value="DUF6637"/>
</dbReference>
<protein>
    <submittedName>
        <fullName evidence="2">Putative membrane protein</fullName>
    </submittedName>
</protein>
<dbReference type="EMBL" id="JACHHH010000010">
    <property type="protein sequence ID" value="MBB6041951.1"/>
    <property type="molecule type" value="Genomic_DNA"/>
</dbReference>
<keyword evidence="1" id="KW-0812">Transmembrane</keyword>
<comment type="caution">
    <text evidence="2">The sequence shown here is derived from an EMBL/GenBank/DDBJ whole genome shotgun (WGS) entry which is preliminary data.</text>
</comment>
<reference evidence="2 4" key="2">
    <citation type="submission" date="2020-08" db="EMBL/GenBank/DDBJ databases">
        <title>Genomic Encyclopedia of Type Strains, Phase IV (KMG-IV): sequencing the most valuable type-strain genomes for metagenomic binning, comparative biology and taxonomic classification.</title>
        <authorList>
            <person name="Goeker M."/>
        </authorList>
    </citation>
    <scope>NUCLEOTIDE SEQUENCE [LARGE SCALE GENOMIC DNA]</scope>
    <source>
        <strain evidence="2 4">DSM 17245</strain>
    </source>
</reference>
<sequence length="91" mass="10605">MERRLRGRNPNRKYDFLYIGIGLVISIMAIFALTKPEENQVLFPFIFFFAAILRVVYVLQGREEGKKRLLSLFVGILLLLLSIITGMSLWR</sequence>
<keyword evidence="1" id="KW-1133">Transmembrane helix</keyword>
<dbReference type="GeneID" id="85015473"/>
<dbReference type="RefSeq" id="WP_183684487.1">
    <property type="nucleotide sequence ID" value="NZ_CAUQIH010000001.1"/>
</dbReference>